<dbReference type="Gene3D" id="1.10.510.10">
    <property type="entry name" value="Transferase(Phosphotransferase) domain 1"/>
    <property type="match status" value="1"/>
</dbReference>
<feature type="region of interest" description="Disordered" evidence="8">
    <location>
        <begin position="64"/>
        <end position="97"/>
    </location>
</feature>
<proteinExistence type="inferred from homology"/>
<feature type="domain" description="Protein kinase" evidence="9">
    <location>
        <begin position="904"/>
        <end position="1166"/>
    </location>
</feature>
<keyword evidence="11" id="KW-1185">Reference proteome</keyword>
<feature type="binding site" evidence="7">
    <location>
        <position position="933"/>
    </location>
    <ligand>
        <name>ATP</name>
        <dbReference type="ChEBI" id="CHEBI:30616"/>
    </ligand>
</feature>
<dbReference type="SMART" id="SM00220">
    <property type="entry name" value="S_TKc"/>
    <property type="match status" value="1"/>
</dbReference>
<evidence type="ECO:0000256" key="1">
    <source>
        <dbReference type="ARBA" id="ARBA00006529"/>
    </source>
</evidence>
<evidence type="ECO:0000313" key="10">
    <source>
        <dbReference type="EMBL" id="GMM52289.1"/>
    </source>
</evidence>
<evidence type="ECO:0000256" key="6">
    <source>
        <dbReference type="ARBA" id="ARBA00022840"/>
    </source>
</evidence>
<reference evidence="10 11" key="1">
    <citation type="journal article" date="2023" name="Elife">
        <title>Identification of key yeast species and microbe-microbe interactions impacting larval growth of Drosophila in the wild.</title>
        <authorList>
            <person name="Mure A."/>
            <person name="Sugiura Y."/>
            <person name="Maeda R."/>
            <person name="Honda K."/>
            <person name="Sakurai N."/>
            <person name="Takahashi Y."/>
            <person name="Watada M."/>
            <person name="Katoh T."/>
            <person name="Gotoh A."/>
            <person name="Gotoh Y."/>
            <person name="Taniguchi I."/>
            <person name="Nakamura K."/>
            <person name="Hayashi T."/>
            <person name="Katayama T."/>
            <person name="Uemura T."/>
            <person name="Hattori Y."/>
        </authorList>
    </citation>
    <scope>NUCLEOTIDE SEQUENCE [LARGE SCALE GENOMIC DNA]</scope>
    <source>
        <strain evidence="10 11">SB-73</strain>
    </source>
</reference>
<evidence type="ECO:0000256" key="4">
    <source>
        <dbReference type="ARBA" id="ARBA00022741"/>
    </source>
</evidence>
<dbReference type="GO" id="GO:0004674">
    <property type="term" value="F:protein serine/threonine kinase activity"/>
    <property type="evidence" value="ECO:0007669"/>
    <property type="project" value="UniProtKB-KW"/>
</dbReference>
<dbReference type="PANTHER" id="PTHR48016:SF32">
    <property type="entry name" value="MITOGEN-ACTIVATED PROTEIN KINASE KINASE KINASE 4"/>
    <property type="match status" value="1"/>
</dbReference>
<accession>A0AAV5RL72</accession>
<dbReference type="InterPro" id="IPR050538">
    <property type="entry name" value="MAP_kinase_kinase_kinase"/>
</dbReference>
<evidence type="ECO:0000313" key="11">
    <source>
        <dbReference type="Proteomes" id="UP001362899"/>
    </source>
</evidence>
<dbReference type="SUPFAM" id="SSF56112">
    <property type="entry name" value="Protein kinase-like (PK-like)"/>
    <property type="match status" value="1"/>
</dbReference>
<evidence type="ECO:0000256" key="2">
    <source>
        <dbReference type="ARBA" id="ARBA00022527"/>
    </source>
</evidence>
<feature type="region of interest" description="Disordered" evidence="8">
    <location>
        <begin position="1"/>
        <end position="34"/>
    </location>
</feature>
<dbReference type="GO" id="GO:0038066">
    <property type="term" value="P:p38MAPK cascade"/>
    <property type="evidence" value="ECO:0007669"/>
    <property type="project" value="TreeGrafter"/>
</dbReference>
<dbReference type="EMBL" id="BTGC01000008">
    <property type="protein sequence ID" value="GMM52289.1"/>
    <property type="molecule type" value="Genomic_DNA"/>
</dbReference>
<comment type="caution">
    <text evidence="10">The sequence shown here is derived from an EMBL/GenBank/DDBJ whole genome shotgun (WGS) entry which is preliminary data.</text>
</comment>
<name>A0AAV5RL72_STABA</name>
<evidence type="ECO:0000256" key="7">
    <source>
        <dbReference type="PROSITE-ProRule" id="PRU10141"/>
    </source>
</evidence>
<dbReference type="InterPro" id="IPR000719">
    <property type="entry name" value="Prot_kinase_dom"/>
</dbReference>
<organism evidence="10 11">
    <name type="scientific">Starmerella bacillaris</name>
    <name type="common">Yeast</name>
    <name type="synonym">Candida zemplinina</name>
    <dbReference type="NCBI Taxonomy" id="1247836"/>
    <lineage>
        <taxon>Eukaryota</taxon>
        <taxon>Fungi</taxon>
        <taxon>Dikarya</taxon>
        <taxon>Ascomycota</taxon>
        <taxon>Saccharomycotina</taxon>
        <taxon>Dipodascomycetes</taxon>
        <taxon>Dipodascales</taxon>
        <taxon>Trichomonascaceae</taxon>
        <taxon>Starmerella</taxon>
    </lineage>
</organism>
<evidence type="ECO:0000256" key="5">
    <source>
        <dbReference type="ARBA" id="ARBA00022777"/>
    </source>
</evidence>
<keyword evidence="2" id="KW-0723">Serine/threonine-protein kinase</keyword>
<dbReference type="GO" id="GO:0005524">
    <property type="term" value="F:ATP binding"/>
    <property type="evidence" value="ECO:0007669"/>
    <property type="project" value="UniProtKB-UniRule"/>
</dbReference>
<dbReference type="PROSITE" id="PS00108">
    <property type="entry name" value="PROTEIN_KINASE_ST"/>
    <property type="match status" value="1"/>
</dbReference>
<gene>
    <name evidence="10" type="ORF">DASB73_032520</name>
</gene>
<dbReference type="PROSITE" id="PS00107">
    <property type="entry name" value="PROTEIN_KINASE_ATP"/>
    <property type="match status" value="1"/>
</dbReference>
<keyword evidence="3" id="KW-0808">Transferase</keyword>
<dbReference type="Proteomes" id="UP001362899">
    <property type="component" value="Unassembled WGS sequence"/>
</dbReference>
<protein>
    <submittedName>
        <fullName evidence="10">Mitogen-activated protein kinase kinase kinase</fullName>
    </submittedName>
</protein>
<dbReference type="InterPro" id="IPR017441">
    <property type="entry name" value="Protein_kinase_ATP_BS"/>
</dbReference>
<keyword evidence="4 7" id="KW-0547">Nucleotide-binding</keyword>
<dbReference type="InterPro" id="IPR011009">
    <property type="entry name" value="Kinase-like_dom_sf"/>
</dbReference>
<dbReference type="AlphaFoldDB" id="A0AAV5RL72"/>
<evidence type="ECO:0000256" key="8">
    <source>
        <dbReference type="SAM" id="MobiDB-lite"/>
    </source>
</evidence>
<keyword evidence="5 10" id="KW-0418">Kinase</keyword>
<comment type="similarity">
    <text evidence="1">Belongs to the protein kinase superfamily. STE Ser/Thr protein kinase family. MAP kinase kinase kinase subfamily.</text>
</comment>
<keyword evidence="6 7" id="KW-0067">ATP-binding</keyword>
<sequence length="1194" mass="136461">MDDGDANDDSLKVRPRTNSRLVREASNYGNHTTSQAQYMAQEQDYLSKLRTSLMEDSYGRPFQVHSDLSSESDGMLSDDMDSHADTESSSLQTADFPLELTANSNEFKERTEWQVMLTSVLTGEIFTSEKSRMEQTAPSTADDEARWMELKAKVTCRSLAEQQRIVAAGRSTSHEVLEQIMNFKLVDEYDTIDGAFERVKELLDMLERCEALWPNRKAFREYLPLYGSPTFEARIDALTSWFTLYQQIFDELEVLRRSTGNNDADPTIAPEAPLDNGVEQTPLVHRIWKQEDNMMVIFSRHVERWLFPLVERARECTIRYSTMIVEMGLPLFMSGLNPIIAFPVKIMREIIELRLSSSFGIPNPTLAVIDDAISKFRTYMSMGMLLMEEYMKITVPVLDKGWVLSNSESALMNKLMLRCIRFYLDLLSSKFLEGGHTTMSFFRSFKNIEQLEIHFNFLQESCRLIDGGDISVAEKFAGLHYRVLSRLLAYWEHQMQGPPTMSQSEINRWFPLTIENIRSIQRKLLRFYKTLADSYENATEYALDTKDAADFLEYLADNEFFLVYTDSTSQYGTYAFATSNLRNKPDIIKDLLLGYSRPPLKSEPVGGIIILNVSEALSWDGDILSLKVDMNNIPNYSGQVRLIVQGGYRELQDFPIPQFHKLRVLVARKSHLSKVDLELYRMRTITYKLALSVLSSAIQFRGRVQGYECQDTVQAMFQFAREFGQRSLPLISEIRRERVITRLFDLCVVWIEFVTDDCPPNESRTFKWTVQALDFVMMMTRGINILALREDQFQKLQRKVADGVTLLISHFDIMGARSKAATLTDFENRVKMLQLQKQAPSIVALKDDDAIIAATRVQALEKLEQLEQRQANKYNQGKILDKHNTEFEFLSFASSPFAASTMRWQRGEPIGTGAFGSVFKARNLDTFQTMAVKEVRINSSKRISNVLKGIKDEMTVLEMVSHPNIVKYYGVEVHREHVFIFMEYCPNGSLAHLLQDGGIQDVGIIQFFALQILEGVAYLHESGILHRDIKPENILLKGSFIKIADFGASKIIVNSGNATTMTNVDALKGTPMYMAPEVIKGKSTAKLPSVDIWSIGCVILQMVTGQQPWAECDNVFSIMYFIGANKRPKIPETGIDEGCRSILERTLECDPLKRPTAMDLLRDPWFNFARQTFDELAATNEAFEGQEQELDEEY</sequence>
<dbReference type="PROSITE" id="PS50011">
    <property type="entry name" value="PROTEIN_KINASE_DOM"/>
    <property type="match status" value="1"/>
</dbReference>
<dbReference type="InterPro" id="IPR008271">
    <property type="entry name" value="Ser/Thr_kinase_AS"/>
</dbReference>
<dbReference type="Pfam" id="PF00069">
    <property type="entry name" value="Pkinase"/>
    <property type="match status" value="1"/>
</dbReference>
<dbReference type="PANTHER" id="PTHR48016">
    <property type="entry name" value="MAP KINASE KINASE KINASE SSK2-RELATED-RELATED"/>
    <property type="match status" value="1"/>
</dbReference>
<evidence type="ECO:0000259" key="9">
    <source>
        <dbReference type="PROSITE" id="PS50011"/>
    </source>
</evidence>
<evidence type="ECO:0000256" key="3">
    <source>
        <dbReference type="ARBA" id="ARBA00022679"/>
    </source>
</evidence>